<sequence length="245" mass="27029">MPTDENLRTRGCIIVSACCFCLNTDESSYHLFLQCPFAKELWTWLGGKLNCVIECASTLSLLSCIPTRCSSQIVDLFLVAVIHTIHTIRLSRNSIRFSSNAANVQSAKVKIHSLVVMLSKASVGKYLHTDSTLLDSFTMPAHYRTCGGLFQDSRGSFLGAFVGNIGAASVFHSEVLAFILAMEHAAHHGWRNVWLESDSSSAILIFSNPSLVPLLLRNRWYNACSLGIQIIASHIFREGNCCADR</sequence>
<dbReference type="InterPro" id="IPR002156">
    <property type="entry name" value="RNaseH_domain"/>
</dbReference>
<feature type="domain" description="Reverse transcriptase zinc-binding" evidence="2">
    <location>
        <begin position="2"/>
        <end position="42"/>
    </location>
</feature>
<dbReference type="GO" id="GO:0004523">
    <property type="term" value="F:RNA-DNA hybrid ribonuclease activity"/>
    <property type="evidence" value="ECO:0007669"/>
    <property type="project" value="InterPro"/>
</dbReference>
<dbReference type="InterPro" id="IPR044730">
    <property type="entry name" value="RNase_H-like_dom_plant"/>
</dbReference>
<dbReference type="AlphaFoldDB" id="A0A396GMC5"/>
<dbReference type="Gramene" id="rna47664">
    <property type="protein sequence ID" value="RHN41351.1"/>
    <property type="gene ID" value="gene47664"/>
</dbReference>
<keyword evidence="3" id="KW-0548">Nucleotidyltransferase</keyword>
<dbReference type="InterPro" id="IPR026960">
    <property type="entry name" value="RVT-Znf"/>
</dbReference>
<name>A0A396GMC5_MEDTR</name>
<comment type="caution">
    <text evidence="3">The sequence shown here is derived from an EMBL/GenBank/DDBJ whole genome shotgun (WGS) entry which is preliminary data.</text>
</comment>
<dbReference type="SUPFAM" id="SSF53098">
    <property type="entry name" value="Ribonuclease H-like"/>
    <property type="match status" value="1"/>
</dbReference>
<dbReference type="OrthoDB" id="1841727at2759"/>
<organism evidence="3 4">
    <name type="scientific">Medicago truncatula</name>
    <name type="common">Barrel medic</name>
    <name type="synonym">Medicago tribuloides</name>
    <dbReference type="NCBI Taxonomy" id="3880"/>
    <lineage>
        <taxon>Eukaryota</taxon>
        <taxon>Viridiplantae</taxon>
        <taxon>Streptophyta</taxon>
        <taxon>Embryophyta</taxon>
        <taxon>Tracheophyta</taxon>
        <taxon>Spermatophyta</taxon>
        <taxon>Magnoliopsida</taxon>
        <taxon>eudicotyledons</taxon>
        <taxon>Gunneridae</taxon>
        <taxon>Pentapetalae</taxon>
        <taxon>rosids</taxon>
        <taxon>fabids</taxon>
        <taxon>Fabales</taxon>
        <taxon>Fabaceae</taxon>
        <taxon>Papilionoideae</taxon>
        <taxon>50 kb inversion clade</taxon>
        <taxon>NPAAA clade</taxon>
        <taxon>Hologalegina</taxon>
        <taxon>IRL clade</taxon>
        <taxon>Trifolieae</taxon>
        <taxon>Medicago</taxon>
    </lineage>
</organism>
<feature type="domain" description="RNase H type-1" evidence="1">
    <location>
        <begin position="145"/>
        <end position="244"/>
    </location>
</feature>
<proteinExistence type="predicted"/>
<dbReference type="InterPro" id="IPR053151">
    <property type="entry name" value="RNase_H-like"/>
</dbReference>
<evidence type="ECO:0000313" key="3">
    <source>
        <dbReference type="EMBL" id="RHN41351.1"/>
    </source>
</evidence>
<dbReference type="EMBL" id="PSQE01000008">
    <property type="protein sequence ID" value="RHN41351.1"/>
    <property type="molecule type" value="Genomic_DNA"/>
</dbReference>
<dbReference type="PANTHER" id="PTHR47723">
    <property type="entry name" value="OS05G0353850 PROTEIN"/>
    <property type="match status" value="1"/>
</dbReference>
<dbReference type="PANTHER" id="PTHR47723:SF23">
    <property type="entry name" value="REVERSE TRANSCRIPTASE-LIKE PROTEIN"/>
    <property type="match status" value="1"/>
</dbReference>
<evidence type="ECO:0000259" key="1">
    <source>
        <dbReference type="Pfam" id="PF13456"/>
    </source>
</evidence>
<dbReference type="GO" id="GO:0003676">
    <property type="term" value="F:nucleic acid binding"/>
    <property type="evidence" value="ECO:0007669"/>
    <property type="project" value="InterPro"/>
</dbReference>
<dbReference type="InterPro" id="IPR036397">
    <property type="entry name" value="RNaseH_sf"/>
</dbReference>
<dbReference type="CDD" id="cd06222">
    <property type="entry name" value="RNase_H_like"/>
    <property type="match status" value="1"/>
</dbReference>
<dbReference type="Pfam" id="PF13456">
    <property type="entry name" value="RVT_3"/>
    <property type="match status" value="1"/>
</dbReference>
<evidence type="ECO:0000313" key="4">
    <source>
        <dbReference type="Proteomes" id="UP000265566"/>
    </source>
</evidence>
<dbReference type="Pfam" id="PF13966">
    <property type="entry name" value="zf-RVT"/>
    <property type="match status" value="1"/>
</dbReference>
<reference evidence="4" key="1">
    <citation type="journal article" date="2018" name="Nat. Plants">
        <title>Whole-genome landscape of Medicago truncatula symbiotic genes.</title>
        <authorList>
            <person name="Pecrix Y."/>
            <person name="Staton S.E."/>
            <person name="Sallet E."/>
            <person name="Lelandais-Briere C."/>
            <person name="Moreau S."/>
            <person name="Carrere S."/>
            <person name="Blein T."/>
            <person name="Jardinaud M.F."/>
            <person name="Latrasse D."/>
            <person name="Zouine M."/>
            <person name="Zahm M."/>
            <person name="Kreplak J."/>
            <person name="Mayjonade B."/>
            <person name="Satge C."/>
            <person name="Perez M."/>
            <person name="Cauet S."/>
            <person name="Marande W."/>
            <person name="Chantry-Darmon C."/>
            <person name="Lopez-Roques C."/>
            <person name="Bouchez O."/>
            <person name="Berard A."/>
            <person name="Debelle F."/>
            <person name="Munos S."/>
            <person name="Bendahmane A."/>
            <person name="Berges H."/>
            <person name="Niebel A."/>
            <person name="Buitink J."/>
            <person name="Frugier F."/>
            <person name="Benhamed M."/>
            <person name="Crespi M."/>
            <person name="Gouzy J."/>
            <person name="Gamas P."/>
        </authorList>
    </citation>
    <scope>NUCLEOTIDE SEQUENCE [LARGE SCALE GENOMIC DNA]</scope>
    <source>
        <strain evidence="4">cv. Jemalong A17</strain>
    </source>
</reference>
<accession>A0A396GMC5</accession>
<keyword evidence="3" id="KW-0695">RNA-directed DNA polymerase</keyword>
<dbReference type="Gene3D" id="3.30.420.10">
    <property type="entry name" value="Ribonuclease H-like superfamily/Ribonuclease H"/>
    <property type="match status" value="1"/>
</dbReference>
<gene>
    <name evidence="3" type="ORF">MtrunA17_Chr8g0365161</name>
</gene>
<keyword evidence="3" id="KW-0808">Transferase</keyword>
<protein>
    <submittedName>
        <fullName evidence="3">Putative ribonuclease H-like domain, reverse transcriptase zinc-binding domain-containing protein</fullName>
    </submittedName>
</protein>
<evidence type="ECO:0000259" key="2">
    <source>
        <dbReference type="Pfam" id="PF13966"/>
    </source>
</evidence>
<dbReference type="GO" id="GO:0003964">
    <property type="term" value="F:RNA-directed DNA polymerase activity"/>
    <property type="evidence" value="ECO:0007669"/>
    <property type="project" value="UniProtKB-KW"/>
</dbReference>
<dbReference type="Proteomes" id="UP000265566">
    <property type="component" value="Chromosome 8"/>
</dbReference>
<dbReference type="InterPro" id="IPR012337">
    <property type="entry name" value="RNaseH-like_sf"/>
</dbReference>